<keyword evidence="8" id="KW-0812">Transmembrane</keyword>
<sequence length="1474" mass="159570">MFKKTKANRRISSFLIAMMFTSLISGIFPGLLQTVQAAAPLDSSQAAITSIKLQINGVDVDENTALDEPIDQDTDVSLFYTWKIEDTTIFSEGDYLETTVPAGFRIANDVSGDLERVDDTPVGTWELSKDTRLLRLTFNNDAANLLNVEGTVTLNTRFELETVPQNNPVVFRFPISNGVEKVIQIKFSPNGVSSQVEKSGTPNKGVNPDRIEWIVDVNKNLKNVYGAVLQDTLDEGISLDTGSIQIYRLDVELDGGAYVGDSIAFNPGDLTLNADSFEINLGDITEARRIIYETLITDTSKSSFTNTADFDGASSEAGVNVTRGSLLEKTSQTDRSFNPTEITWTVYVNKAEEALADAVINDTLPEGLGISEGDVKVYELTLNDDGSVNTETEKTLAPGSISIVDRLLTVYLNSIDKAYKIEYVTPILADPSDFRFSNQVELYDSGIILTNPVSSEISYKRGELLKKTGTSNIGYSDKSIDWTVDVNTCEQEITGAVVTDTLGAGLSLDETSIKVYSLVFNADGSVKNETQVLPQPTVTSSPTGFTVSLGNISGAYRIRYKADITDVNANGGTGFSNNAELTGTGEGIGPGVTITDPQNPSIQNTAIKSNATINYSDKTMNWSITIRPRKEAMQSLMITDTFPNGGLELKDSSVVVKKGSIVLTKDTDYTLAMNGPDWRSGFLINFLTDVTGADYTITYTTAFDRAWHTKPGEPEYYRNRADIQWEEATVPGVTKTATVNSYGRITPEAASNGSKSGALRRTDRAIDWIINANYLSEPINSLIIDDPMLGSQELDTDSLKVYSYTVSASGSKVKGSEVLTGYNTEKAGDHFKITFDAPISSPYMVTYTTRLVGQSQSQYTNTASVGSESYTAAVPFVNSEVFLNKTAIQSGMKVNWSINLNKSLSVIENAVLNDTLSVGHEYVESSFRVYRITGPNPATNRVLLTEGADYELKIKIADLVTGIQSFTLGFKDIISSEYVIEYQTDITSDQNGTSLSNKVELNGTGVVISNDTSSKTIVAEITAGSGTGSGVRGKLIVNKVDADDLTVKLAGALFQLINGKGDTIRELATDANGEIIIDRLSYGNYILKEITPPTGYKLPSSNETPVKIDAAQKAVTVKNNRIRGLVIEKTDADHPHIKLAGAKFEIRNSGGTLVGTVTTGSDGKAAIDGLSFGDYTLKEIEAPAGYQLPSNNETIVKLDTAQKTVTVQNDSLRKLVIEKTDADSPDVKLAGAEFEIRDSEGNLAATATTGSDGKAAVEGLAFGKYTIKETKAPAGYDLNSSPKTVEITKDRLEFVLTMANSKTSPGWTPSKPSKDPEKPPEKKPDKEPEKPSEKPPEKEPEKPTEKPTEKEPEKPSVQEETTTNTPVSGEIPVPDNEVPVIGQQPEHGTATVDESGKWTYIPDPDFKGKDKFIIIIIGPDGQETEQIIEIDVNEIPEGTPNVLPKAGEQSNIGFYISGLLLIVAGIFLRRRKTA</sequence>
<organism evidence="10 11">
    <name type="scientific">Anaerobacterium chartisolvens</name>
    <dbReference type="NCBI Taxonomy" id="1297424"/>
    <lineage>
        <taxon>Bacteria</taxon>
        <taxon>Bacillati</taxon>
        <taxon>Bacillota</taxon>
        <taxon>Clostridia</taxon>
        <taxon>Eubacteriales</taxon>
        <taxon>Oscillospiraceae</taxon>
        <taxon>Anaerobacterium</taxon>
    </lineage>
</organism>
<feature type="transmembrane region" description="Helical" evidence="8">
    <location>
        <begin position="1452"/>
        <end position="1468"/>
    </location>
</feature>
<dbReference type="InterPro" id="IPR008456">
    <property type="entry name" value="Collagen-bd_dom"/>
</dbReference>
<evidence type="ECO:0000256" key="4">
    <source>
        <dbReference type="ARBA" id="ARBA00022525"/>
    </source>
</evidence>
<dbReference type="Gene3D" id="2.60.40.10">
    <property type="entry name" value="Immunoglobulins"/>
    <property type="match status" value="3"/>
</dbReference>
<dbReference type="Pfam" id="PF05737">
    <property type="entry name" value="Collagen_bind"/>
    <property type="match status" value="5"/>
</dbReference>
<comment type="caution">
    <text evidence="10">The sequence shown here is derived from an EMBL/GenBank/DDBJ whole genome shotgun (WGS) entry which is preliminary data.</text>
</comment>
<dbReference type="GO" id="GO:0007155">
    <property type="term" value="P:cell adhesion"/>
    <property type="evidence" value="ECO:0007669"/>
    <property type="project" value="InterPro"/>
</dbReference>
<evidence type="ECO:0000256" key="3">
    <source>
        <dbReference type="ARBA" id="ARBA00022512"/>
    </source>
</evidence>
<gene>
    <name evidence="10" type="ORF">DFR58_11343</name>
</gene>
<evidence type="ECO:0000313" key="11">
    <source>
        <dbReference type="Proteomes" id="UP000253034"/>
    </source>
</evidence>
<dbReference type="InterPro" id="IPR013783">
    <property type="entry name" value="Ig-like_fold"/>
</dbReference>
<protein>
    <submittedName>
        <fullName evidence="10">LPXTG-motif cell wall-anchored protein</fullName>
    </submittedName>
</protein>
<comment type="subcellular location">
    <subcellularLocation>
        <location evidence="1">Secreted</location>
        <location evidence="1">Cell wall</location>
        <topology evidence="1">Peptidoglycan-anchor</topology>
    </subcellularLocation>
</comment>
<evidence type="ECO:0000313" key="10">
    <source>
        <dbReference type="EMBL" id="RCX15463.1"/>
    </source>
</evidence>
<dbReference type="InterPro" id="IPR019931">
    <property type="entry name" value="LPXTG_anchor"/>
</dbReference>
<dbReference type="PROSITE" id="PS50847">
    <property type="entry name" value="GRAM_POS_ANCHORING"/>
    <property type="match status" value="1"/>
</dbReference>
<evidence type="ECO:0000256" key="2">
    <source>
        <dbReference type="ARBA" id="ARBA00007257"/>
    </source>
</evidence>
<dbReference type="InterPro" id="IPR041033">
    <property type="entry name" value="SpaA_PFL_dom_1"/>
</dbReference>
<keyword evidence="11" id="KW-1185">Reference proteome</keyword>
<feature type="domain" description="Gram-positive cocci surface proteins LPxTG" evidence="9">
    <location>
        <begin position="1443"/>
        <end position="1474"/>
    </location>
</feature>
<dbReference type="Pfam" id="PF17961">
    <property type="entry name" value="Big_8"/>
    <property type="match status" value="1"/>
</dbReference>
<accession>A0A369B1Z1</accession>
<dbReference type="InterPro" id="IPR008966">
    <property type="entry name" value="Adhesion_dom_sf"/>
</dbReference>
<feature type="region of interest" description="Disordered" evidence="7">
    <location>
        <begin position="1299"/>
        <end position="1377"/>
    </location>
</feature>
<dbReference type="Pfam" id="PF17963">
    <property type="entry name" value="Big_9"/>
    <property type="match status" value="1"/>
</dbReference>
<evidence type="ECO:0000256" key="1">
    <source>
        <dbReference type="ARBA" id="ARBA00004168"/>
    </source>
</evidence>
<dbReference type="Pfam" id="PF17802">
    <property type="entry name" value="SpaA"/>
    <property type="match status" value="3"/>
</dbReference>
<dbReference type="PANTHER" id="PTHR36108:SF13">
    <property type="entry name" value="COLOSSIN-B-RELATED"/>
    <property type="match status" value="1"/>
</dbReference>
<comment type="similarity">
    <text evidence="2">Belongs to the serine-aspartate repeat-containing protein (SDr) family.</text>
</comment>
<feature type="compositionally biased region" description="Basic and acidic residues" evidence="7">
    <location>
        <begin position="1312"/>
        <end position="1357"/>
    </location>
</feature>
<dbReference type="InterPro" id="IPR041171">
    <property type="entry name" value="SDR_Ig"/>
</dbReference>
<dbReference type="Pfam" id="PF00746">
    <property type="entry name" value="Gram_pos_anchor"/>
    <property type="match status" value="1"/>
</dbReference>
<keyword evidence="8" id="KW-1133">Transmembrane helix</keyword>
<dbReference type="RefSeq" id="WP_114298116.1">
    <property type="nucleotide sequence ID" value="NZ_QPJT01000013.1"/>
</dbReference>
<evidence type="ECO:0000256" key="5">
    <source>
        <dbReference type="ARBA" id="ARBA00022729"/>
    </source>
</evidence>
<dbReference type="OrthoDB" id="3265073at2"/>
<dbReference type="Gene3D" id="2.60.40.1280">
    <property type="match status" value="1"/>
</dbReference>
<proteinExistence type="inferred from homology"/>
<dbReference type="PANTHER" id="PTHR36108">
    <property type="entry name" value="COLOSSIN-B-RELATED"/>
    <property type="match status" value="1"/>
</dbReference>
<dbReference type="SUPFAM" id="SSF49478">
    <property type="entry name" value="Cna protein B-type domain"/>
    <property type="match status" value="3"/>
</dbReference>
<reference evidence="10 11" key="1">
    <citation type="submission" date="2018-07" db="EMBL/GenBank/DDBJ databases">
        <title>Genomic Encyclopedia of Type Strains, Phase IV (KMG-IV): sequencing the most valuable type-strain genomes for metagenomic binning, comparative biology and taxonomic classification.</title>
        <authorList>
            <person name="Goeker M."/>
        </authorList>
    </citation>
    <scope>NUCLEOTIDE SEQUENCE [LARGE SCALE GENOMIC DNA]</scope>
    <source>
        <strain evidence="10 11">DSM 27016</strain>
    </source>
</reference>
<keyword evidence="4" id="KW-0964">Secreted</keyword>
<dbReference type="Gene3D" id="2.60.40.740">
    <property type="match status" value="6"/>
</dbReference>
<name>A0A369B1Z1_9FIRM</name>
<dbReference type="InterPro" id="IPR011252">
    <property type="entry name" value="Fibrogen-bd_dom1"/>
</dbReference>
<dbReference type="EMBL" id="QPJT01000013">
    <property type="protein sequence ID" value="RCX15463.1"/>
    <property type="molecule type" value="Genomic_DNA"/>
</dbReference>
<evidence type="ECO:0000259" key="9">
    <source>
        <dbReference type="PROSITE" id="PS50847"/>
    </source>
</evidence>
<keyword evidence="3" id="KW-0134">Cell wall</keyword>
<dbReference type="Proteomes" id="UP000253034">
    <property type="component" value="Unassembled WGS sequence"/>
</dbReference>
<evidence type="ECO:0000256" key="6">
    <source>
        <dbReference type="ARBA" id="ARBA00023088"/>
    </source>
</evidence>
<evidence type="ECO:0000256" key="7">
    <source>
        <dbReference type="SAM" id="MobiDB-lite"/>
    </source>
</evidence>
<keyword evidence="5" id="KW-0732">Signal</keyword>
<dbReference type="SUPFAM" id="SSF49401">
    <property type="entry name" value="Bacterial adhesins"/>
    <property type="match status" value="7"/>
</dbReference>
<dbReference type="GO" id="GO:0005518">
    <property type="term" value="F:collagen binding"/>
    <property type="evidence" value="ECO:0007669"/>
    <property type="project" value="InterPro"/>
</dbReference>
<evidence type="ECO:0000256" key="8">
    <source>
        <dbReference type="SAM" id="Phobius"/>
    </source>
</evidence>
<keyword evidence="8" id="KW-0472">Membrane</keyword>
<feature type="compositionally biased region" description="Polar residues" evidence="7">
    <location>
        <begin position="1358"/>
        <end position="1367"/>
    </location>
</feature>
<keyword evidence="6" id="KW-0572">Peptidoglycan-anchor</keyword>
<dbReference type="Gene3D" id="2.60.40.3440">
    <property type="match status" value="1"/>
</dbReference>
<dbReference type="NCBIfam" id="TIGR01167">
    <property type="entry name" value="LPXTG_anchor"/>
    <property type="match status" value="1"/>
</dbReference>